<dbReference type="PANTHER" id="PTHR45999">
    <property type="entry name" value="UNC-13-4A, ISOFORM B"/>
    <property type="match status" value="1"/>
</dbReference>
<feature type="domain" description="C2" evidence="4">
    <location>
        <begin position="40"/>
        <end position="172"/>
    </location>
</feature>
<dbReference type="PROSITE" id="PS51258">
    <property type="entry name" value="MHD1"/>
    <property type="match status" value="1"/>
</dbReference>
<dbReference type="PANTHER" id="PTHR45999:SF2">
    <property type="entry name" value="PROTEIN UNC-13 HOMOLOG 4B"/>
    <property type="match status" value="1"/>
</dbReference>
<dbReference type="InterPro" id="IPR052095">
    <property type="entry name" value="UNC-13_domain"/>
</dbReference>
<dbReference type="PROSITE" id="PS50004">
    <property type="entry name" value="C2"/>
    <property type="match status" value="2"/>
</dbReference>
<protein>
    <recommendedName>
        <fullName evidence="8">Protein unc-13-like protein D</fullName>
    </recommendedName>
</protein>
<dbReference type="InParanoid" id="A0A2J7RRK6"/>
<dbReference type="AlphaFoldDB" id="A0A2J7RRK6"/>
<evidence type="ECO:0000256" key="2">
    <source>
        <dbReference type="ARBA" id="ARBA00005823"/>
    </source>
</evidence>
<gene>
    <name evidence="6" type="ORF">B7P43_G11495</name>
</gene>
<keyword evidence="7" id="KW-1185">Reference proteome</keyword>
<comment type="subcellular location">
    <subcellularLocation>
        <location evidence="1">Late endosome</location>
    </subcellularLocation>
</comment>
<dbReference type="OrthoDB" id="67700at2759"/>
<evidence type="ECO:0000259" key="4">
    <source>
        <dbReference type="PROSITE" id="PS50004"/>
    </source>
</evidence>
<comment type="similarity">
    <text evidence="2">Belongs to the unc-13 family.</text>
</comment>
<keyword evidence="3" id="KW-0268">Exocytosis</keyword>
<evidence type="ECO:0000256" key="1">
    <source>
        <dbReference type="ARBA" id="ARBA00004603"/>
    </source>
</evidence>
<accession>A0A2J7RRK6</accession>
<dbReference type="Pfam" id="PF00168">
    <property type="entry name" value="C2"/>
    <property type="match status" value="2"/>
</dbReference>
<evidence type="ECO:0000313" key="6">
    <source>
        <dbReference type="EMBL" id="PNF43445.1"/>
    </source>
</evidence>
<dbReference type="SUPFAM" id="SSF49562">
    <property type="entry name" value="C2 domain (Calcium/lipid-binding domain, CaLB)"/>
    <property type="match status" value="2"/>
</dbReference>
<proteinExistence type="inferred from homology"/>
<dbReference type="GO" id="GO:0005770">
    <property type="term" value="C:late endosome"/>
    <property type="evidence" value="ECO:0007669"/>
    <property type="project" value="UniProtKB-SubCell"/>
</dbReference>
<evidence type="ECO:0008006" key="8">
    <source>
        <dbReference type="Google" id="ProtNLM"/>
    </source>
</evidence>
<dbReference type="Gene3D" id="1.10.357.50">
    <property type="match status" value="1"/>
</dbReference>
<evidence type="ECO:0000313" key="7">
    <source>
        <dbReference type="Proteomes" id="UP000235965"/>
    </source>
</evidence>
<dbReference type="Proteomes" id="UP000235965">
    <property type="component" value="Unassembled WGS sequence"/>
</dbReference>
<dbReference type="InterPro" id="IPR014770">
    <property type="entry name" value="Munc13_1"/>
</dbReference>
<feature type="domain" description="C2" evidence="4">
    <location>
        <begin position="841"/>
        <end position="970"/>
    </location>
</feature>
<comment type="caution">
    <text evidence="6">The sequence shown here is derived from an EMBL/GenBank/DDBJ whole genome shotgun (WGS) entry which is preliminary data.</text>
</comment>
<feature type="domain" description="MHD1" evidence="5">
    <location>
        <begin position="511"/>
        <end position="632"/>
    </location>
</feature>
<dbReference type="STRING" id="105785.A0A2J7RRK6"/>
<dbReference type="GO" id="GO:0006887">
    <property type="term" value="P:exocytosis"/>
    <property type="evidence" value="ECO:0007669"/>
    <property type="project" value="UniProtKB-KW"/>
</dbReference>
<dbReference type="GO" id="GO:0099503">
    <property type="term" value="C:secretory vesicle"/>
    <property type="evidence" value="ECO:0007669"/>
    <property type="project" value="TreeGrafter"/>
</dbReference>
<dbReference type="InterPro" id="IPR000008">
    <property type="entry name" value="C2_dom"/>
</dbReference>
<evidence type="ECO:0000256" key="3">
    <source>
        <dbReference type="ARBA" id="ARBA00022483"/>
    </source>
</evidence>
<organism evidence="6 7">
    <name type="scientific">Cryptotermes secundus</name>
    <dbReference type="NCBI Taxonomy" id="105785"/>
    <lineage>
        <taxon>Eukaryota</taxon>
        <taxon>Metazoa</taxon>
        <taxon>Ecdysozoa</taxon>
        <taxon>Arthropoda</taxon>
        <taxon>Hexapoda</taxon>
        <taxon>Insecta</taxon>
        <taxon>Pterygota</taxon>
        <taxon>Neoptera</taxon>
        <taxon>Polyneoptera</taxon>
        <taxon>Dictyoptera</taxon>
        <taxon>Blattodea</taxon>
        <taxon>Blattoidea</taxon>
        <taxon>Termitoidae</taxon>
        <taxon>Kalotermitidae</taxon>
        <taxon>Cryptotermitinae</taxon>
        <taxon>Cryptotermes</taxon>
    </lineage>
</organism>
<dbReference type="EMBL" id="NEVH01000603">
    <property type="protein sequence ID" value="PNF43445.1"/>
    <property type="molecule type" value="Genomic_DNA"/>
</dbReference>
<dbReference type="SMART" id="SM00239">
    <property type="entry name" value="C2"/>
    <property type="match status" value="2"/>
</dbReference>
<reference evidence="6 7" key="1">
    <citation type="submission" date="2017-12" db="EMBL/GenBank/DDBJ databases">
        <title>Hemimetabolous genomes reveal molecular basis of termite eusociality.</title>
        <authorList>
            <person name="Harrison M.C."/>
            <person name="Jongepier E."/>
            <person name="Robertson H.M."/>
            <person name="Arning N."/>
            <person name="Bitard-Feildel T."/>
            <person name="Chao H."/>
            <person name="Childers C.P."/>
            <person name="Dinh H."/>
            <person name="Doddapaneni H."/>
            <person name="Dugan S."/>
            <person name="Gowin J."/>
            <person name="Greiner C."/>
            <person name="Han Y."/>
            <person name="Hu H."/>
            <person name="Hughes D.S.T."/>
            <person name="Huylmans A.-K."/>
            <person name="Kemena C."/>
            <person name="Kremer L.P.M."/>
            <person name="Lee S.L."/>
            <person name="Lopez-Ezquerra A."/>
            <person name="Mallet L."/>
            <person name="Monroy-Kuhn J.M."/>
            <person name="Moser A."/>
            <person name="Murali S.C."/>
            <person name="Muzny D.M."/>
            <person name="Otani S."/>
            <person name="Piulachs M.-D."/>
            <person name="Poelchau M."/>
            <person name="Qu J."/>
            <person name="Schaub F."/>
            <person name="Wada-Katsumata A."/>
            <person name="Worley K.C."/>
            <person name="Xie Q."/>
            <person name="Ylla G."/>
            <person name="Poulsen M."/>
            <person name="Gibbs R.A."/>
            <person name="Schal C."/>
            <person name="Richards S."/>
            <person name="Belles X."/>
            <person name="Korb J."/>
            <person name="Bornberg-Bauer E."/>
        </authorList>
    </citation>
    <scope>NUCLEOTIDE SEQUENCE [LARGE SCALE GENOMIC DNA]</scope>
    <source>
        <tissue evidence="6">Whole body</tissue>
    </source>
</reference>
<dbReference type="InterPro" id="IPR035892">
    <property type="entry name" value="C2_domain_sf"/>
</dbReference>
<sequence>MNEQYGEIIYKTLHFRGHNAALDSLALLEYLQKVFELDDTTHSHLLAVARARKAPKVLLNAEVIEATILKPTDANGLSSPFCSLYLTSSNTVHHNTSVKLETLKPVWKEEFQLSVENPEDDVLCVELWNFIPDKTVQEKIKEIRKVKGVKGLKILLKEVVSSASARKHDNKLIGSAFIPLKDISAAGQLLSYRINKKDKMKKRGDIKLHLTFCFENTKAAFEEHRHLIRNVILHEIKTSQVEPHSWNGNLSGLAEKILIQHRVQSGLSLVSETLAQWIEFSNIHTCHPLSFTIFLSLLQKLNRTIQEDLATEEEKKMFWKAAVTLLPFCLSGIRNIQVLASNKKTINEPSIILRLLSLLKDLRPPRDIILFPAPVNDWPPWKKNTDYRDIHTAVIETTIQGAAEWFSKVTENYGVNDVSDEEEKIKGLCNVVVTVTVSLQKATDLHDTIFQEYFHFPYVDALYKLFDDKFAETIEPTIASIWTCMNPLKFKDSTEEGIYDNDPLAVGSALFELYTSLQKFHRLGHTKCQEDVDLTLPNKFHEWFHRGVNHWLCMSQYKALHWIQKAVRLDNLVPVYTDTRHSSSACDILLIFDQIKIFWMQLAWPNAKGSEEFAEKIISDIGECLIFYADQMCQRVEEICGAEIFSGKKIQMWCLAVTNLNHVQQSSQICCELGVDEISTENGRQTVKVAIDKTFETARNKIWEAAVQKMMSSISKILMETFECLESDERMGKLMSQLAYNLYTFGSHLDSINFSCFLNIIWKNLFCKLNEVLEINLKRGNSFFKKFHEILQNVSEIFKQLNENVDLSNLTDLEQLLLVHEMDTWELVHQYRMEQLSEQKRMQTSSQGLLTVRMMFLEDILKIEILNARNLKPISSKGCCYPYVKIYLLPERKFLGLGQRKTKTQRNTIFPLFEETFVIQLKSVHQKVENAMVMFVVKEKTFLRESRYLGETLVSFDDIPVYDGTTKFEHLEQMHLKLNLPTKLDSGAFVVLEHYHEELAREFIKSRQLRKCRNNASCNICAFSEDIWGSVINMLSYMSKGPLHINVLPFLPRRASRNNKALLAVYSEHTLSKT</sequence>
<dbReference type="Gene3D" id="2.60.40.150">
    <property type="entry name" value="C2 domain"/>
    <property type="match status" value="2"/>
</dbReference>
<evidence type="ECO:0000259" key="5">
    <source>
        <dbReference type="PROSITE" id="PS51258"/>
    </source>
</evidence>
<dbReference type="EMBL" id="NEVH01000603">
    <property type="protein sequence ID" value="PNF43446.1"/>
    <property type="molecule type" value="Genomic_DNA"/>
</dbReference>
<name>A0A2J7RRK6_9NEOP</name>